<feature type="domain" description="Heterokaryon incompatibility" evidence="2">
    <location>
        <begin position="55"/>
        <end position="275"/>
    </location>
</feature>
<dbReference type="PANTHER" id="PTHR24148:SF64">
    <property type="entry name" value="HETEROKARYON INCOMPATIBILITY DOMAIN-CONTAINING PROTEIN"/>
    <property type="match status" value="1"/>
</dbReference>
<evidence type="ECO:0000313" key="4">
    <source>
        <dbReference type="Proteomes" id="UP001172681"/>
    </source>
</evidence>
<keyword evidence="4" id="KW-1185">Reference proteome</keyword>
<evidence type="ECO:0000256" key="1">
    <source>
        <dbReference type="SAM" id="MobiDB-lite"/>
    </source>
</evidence>
<dbReference type="InterPro" id="IPR010730">
    <property type="entry name" value="HET"/>
</dbReference>
<dbReference type="InterPro" id="IPR052895">
    <property type="entry name" value="HetReg/Transcr_Mod"/>
</dbReference>
<feature type="compositionally biased region" description="Low complexity" evidence="1">
    <location>
        <begin position="166"/>
        <end position="179"/>
    </location>
</feature>
<evidence type="ECO:0000259" key="2">
    <source>
        <dbReference type="Pfam" id="PF06985"/>
    </source>
</evidence>
<proteinExistence type="predicted"/>
<comment type="caution">
    <text evidence="3">The sequence shown here is derived from an EMBL/GenBank/DDBJ whole genome shotgun (WGS) entry which is preliminary data.</text>
</comment>
<accession>A0AA38XRF2</accession>
<evidence type="ECO:0000313" key="3">
    <source>
        <dbReference type="EMBL" id="KAJ9618805.1"/>
    </source>
</evidence>
<dbReference type="Proteomes" id="UP001172681">
    <property type="component" value="Unassembled WGS sequence"/>
</dbReference>
<feature type="compositionally biased region" description="Low complexity" evidence="1">
    <location>
        <begin position="186"/>
        <end position="239"/>
    </location>
</feature>
<reference evidence="3" key="1">
    <citation type="submission" date="2022-10" db="EMBL/GenBank/DDBJ databases">
        <title>Culturing micro-colonial fungi from biological soil crusts in the Mojave desert and describing Neophaeococcomyces mojavensis, and introducing the new genera and species Taxawa tesnikishii.</title>
        <authorList>
            <person name="Kurbessoian T."/>
            <person name="Stajich J.E."/>
        </authorList>
    </citation>
    <scope>NUCLEOTIDE SEQUENCE</scope>
    <source>
        <strain evidence="3">TK_35</strain>
    </source>
</reference>
<name>A0AA38XRF2_9EURO</name>
<dbReference type="Pfam" id="PF06985">
    <property type="entry name" value="HET"/>
    <property type="match status" value="1"/>
</dbReference>
<feature type="region of interest" description="Disordered" evidence="1">
    <location>
        <begin position="166"/>
        <end position="253"/>
    </location>
</feature>
<dbReference type="PANTHER" id="PTHR24148">
    <property type="entry name" value="ANKYRIN REPEAT DOMAIN-CONTAINING PROTEIN 39 HOMOLOG-RELATED"/>
    <property type="match status" value="1"/>
</dbReference>
<dbReference type="EMBL" id="JAPDRN010000138">
    <property type="protein sequence ID" value="KAJ9618805.1"/>
    <property type="molecule type" value="Genomic_DNA"/>
</dbReference>
<sequence>MDDRGFILDSYASPQDVYSTLQSDEIRTLLVEPGSKGSPIVCELQVIPSPRSNQYEALSYVWGDTAKSTSISCNGFKFPVTESLHSALLHLRYADSWRRLWVDQLGINQASQSEVMKQVSLMGTIYSSASRVIVWLGRHDRKMARAWNVLQETTLTSSLVRSDFLSPSSSASSPPSRSSVTTPQKRPSGSRWSSSSNSSISKYSSNKRASSSRESLPFSKRASSSRESLASSASSLNSLTPKRPPNRRHDTPPGLRSVLSIFQHVWFHRKWTFQEIILAKAAIICSGDMEMAWSDLTMWYFHYASKLRSTSILYDSQGFFENIMDVRSELGKGSLRLSNLLMVTRPRLSTKPEDAVYALLGLMPDLVDSLDMGLSTGCGDVVSSHRDHLYQLYLAALRYCLGRENDLAILSAAGVYKGNTHPNDWPSWLPDWRQQLPLRPLILTEQHELGPEAAFDEETFGGVVPKDSSQQEPVYEFKCRPPPNDSASVLRQHLAVRGVRLGCVVTRTASWPSTFFVADPVALGSLDKAGEQAGGGEFARALSSLTSRTQESRLLHKSAAETSQTYSQKLITQSLKNDSRCQPVRTSSMAETGDWICALKGGRVLYILRPANDPGSPDQRHPQHRGRLSNVLRTSMPVTMASNPEKESSDHRCIFIGECAIHGIRPGDILDPEPRLMSFELV</sequence>
<protein>
    <recommendedName>
        <fullName evidence="2">Heterokaryon incompatibility domain-containing protein</fullName>
    </recommendedName>
</protein>
<dbReference type="AlphaFoldDB" id="A0AA38XRF2"/>
<organism evidence="3 4">
    <name type="scientific">Knufia peltigerae</name>
    <dbReference type="NCBI Taxonomy" id="1002370"/>
    <lineage>
        <taxon>Eukaryota</taxon>
        <taxon>Fungi</taxon>
        <taxon>Dikarya</taxon>
        <taxon>Ascomycota</taxon>
        <taxon>Pezizomycotina</taxon>
        <taxon>Eurotiomycetes</taxon>
        <taxon>Chaetothyriomycetidae</taxon>
        <taxon>Chaetothyriales</taxon>
        <taxon>Trichomeriaceae</taxon>
        <taxon>Knufia</taxon>
    </lineage>
</organism>
<gene>
    <name evidence="3" type="ORF">H2204_012937</name>
</gene>